<dbReference type="InterPro" id="IPR001173">
    <property type="entry name" value="Glyco_trans_2-like"/>
</dbReference>
<organism evidence="3 4">
    <name type="scientific">Hymenobacter telluris</name>
    <dbReference type="NCBI Taxonomy" id="2816474"/>
    <lineage>
        <taxon>Bacteria</taxon>
        <taxon>Pseudomonadati</taxon>
        <taxon>Bacteroidota</taxon>
        <taxon>Cytophagia</taxon>
        <taxon>Cytophagales</taxon>
        <taxon>Hymenobacteraceae</taxon>
        <taxon>Hymenobacter</taxon>
    </lineage>
</organism>
<dbReference type="Pfam" id="PF00535">
    <property type="entry name" value="Glycos_transf_2"/>
    <property type="match status" value="1"/>
</dbReference>
<dbReference type="PANTHER" id="PTHR43685:SF2">
    <property type="entry name" value="GLYCOSYLTRANSFERASE 2-LIKE DOMAIN-CONTAINING PROTEIN"/>
    <property type="match status" value="1"/>
</dbReference>
<reference evidence="3" key="1">
    <citation type="submission" date="2021-03" db="EMBL/GenBank/DDBJ databases">
        <authorList>
            <person name="Kim M.K."/>
        </authorList>
    </citation>
    <scope>NUCLEOTIDE SEQUENCE</scope>
    <source>
        <strain evidence="3">BT186</strain>
    </source>
</reference>
<evidence type="ECO:0000259" key="2">
    <source>
        <dbReference type="Pfam" id="PF00535"/>
    </source>
</evidence>
<feature type="transmembrane region" description="Helical" evidence="1">
    <location>
        <begin position="346"/>
        <end position="368"/>
    </location>
</feature>
<dbReference type="Gene3D" id="3.90.550.10">
    <property type="entry name" value="Spore Coat Polysaccharide Biosynthesis Protein SpsA, Chain A"/>
    <property type="match status" value="1"/>
</dbReference>
<dbReference type="EMBL" id="JAFLQZ010000001">
    <property type="protein sequence ID" value="MBO0356423.1"/>
    <property type="molecule type" value="Genomic_DNA"/>
</dbReference>
<gene>
    <name evidence="3" type="ORF">J0X19_00560</name>
</gene>
<feature type="transmembrane region" description="Helical" evidence="1">
    <location>
        <begin position="374"/>
        <end position="397"/>
    </location>
</feature>
<dbReference type="InterPro" id="IPR050834">
    <property type="entry name" value="Glycosyltransf_2"/>
</dbReference>
<keyword evidence="1" id="KW-0472">Membrane</keyword>
<evidence type="ECO:0000256" key="1">
    <source>
        <dbReference type="SAM" id="Phobius"/>
    </source>
</evidence>
<sequence length="409" mass="43603">MKSTLIGLLLLAAPAAYALRMLQFRRAWTSPPSPLSSGEGELDLISSSIELEASSPSPEERGPGGEVNREVQPQLSVLIAARNEATNLPLLLADLQAQHLPATAFEVIVIDDHSTDDTAALVTDAARTSAFRLRLLRLADLPGPARTGKKAALQAAIAVAQAPWIVCTDADCRVQPHWLATHQQAHDPAAHFVSGPVLLTGQGVLAELQGLELAGLVASGAAGILLGAPTMCNGANLSYRRASFHAVGGYAGNAQVASGDDEFLLHKLHAAFPAGIRFLQTPLATVRTAAQPTVRQLLRQRVRWASKWQHYQAAAPRQLAVLVLAANVALAGGTVALLAQPALAPWVAAAWTVKLGADVLFLTPVLRFFRRQRWLAWVPVLQLAYAPYALLVGLAGLRGGYEWKGRQLR</sequence>
<dbReference type="PANTHER" id="PTHR43685">
    <property type="entry name" value="GLYCOSYLTRANSFERASE"/>
    <property type="match status" value="1"/>
</dbReference>
<dbReference type="Proteomes" id="UP000664144">
    <property type="component" value="Unassembled WGS sequence"/>
</dbReference>
<dbReference type="AlphaFoldDB" id="A0A939EV11"/>
<accession>A0A939EV11</accession>
<protein>
    <submittedName>
        <fullName evidence="3">Glycosyltransferase</fullName>
    </submittedName>
</protein>
<keyword evidence="1" id="KW-0812">Transmembrane</keyword>
<feature type="transmembrane region" description="Helical" evidence="1">
    <location>
        <begin position="319"/>
        <end position="339"/>
    </location>
</feature>
<dbReference type="InterPro" id="IPR029044">
    <property type="entry name" value="Nucleotide-diphossugar_trans"/>
</dbReference>
<evidence type="ECO:0000313" key="4">
    <source>
        <dbReference type="Proteomes" id="UP000664144"/>
    </source>
</evidence>
<proteinExistence type="predicted"/>
<dbReference type="SUPFAM" id="SSF53448">
    <property type="entry name" value="Nucleotide-diphospho-sugar transferases"/>
    <property type="match status" value="1"/>
</dbReference>
<comment type="caution">
    <text evidence="3">The sequence shown here is derived from an EMBL/GenBank/DDBJ whole genome shotgun (WGS) entry which is preliminary data.</text>
</comment>
<evidence type="ECO:0000313" key="3">
    <source>
        <dbReference type="EMBL" id="MBO0356423.1"/>
    </source>
</evidence>
<keyword evidence="1" id="KW-1133">Transmembrane helix</keyword>
<feature type="domain" description="Glycosyltransferase 2-like" evidence="2">
    <location>
        <begin position="76"/>
        <end position="197"/>
    </location>
</feature>
<dbReference type="RefSeq" id="WP_206979935.1">
    <property type="nucleotide sequence ID" value="NZ_JAFLQZ010000001.1"/>
</dbReference>
<name>A0A939EV11_9BACT</name>
<keyword evidence="4" id="KW-1185">Reference proteome</keyword>